<organism evidence="2">
    <name type="scientific">Neospora caninum (strain Liverpool)</name>
    <dbReference type="NCBI Taxonomy" id="572307"/>
    <lineage>
        <taxon>Eukaryota</taxon>
        <taxon>Sar</taxon>
        <taxon>Alveolata</taxon>
        <taxon>Apicomplexa</taxon>
        <taxon>Conoidasida</taxon>
        <taxon>Coccidia</taxon>
        <taxon>Eucoccidiorida</taxon>
        <taxon>Eimeriorina</taxon>
        <taxon>Sarcocystidae</taxon>
        <taxon>Neospora</taxon>
    </lineage>
</organism>
<protein>
    <submittedName>
        <fullName evidence="2">Uncharacterized protein</fullName>
    </submittedName>
</protein>
<accession>A0A0F7UCV9</accession>
<feature type="region of interest" description="Disordered" evidence="1">
    <location>
        <begin position="350"/>
        <end position="393"/>
    </location>
</feature>
<dbReference type="EMBL" id="LN714483">
    <property type="protein sequence ID" value="CEL67694.1"/>
    <property type="molecule type" value="Genomic_DNA"/>
</dbReference>
<feature type="compositionally biased region" description="Polar residues" evidence="1">
    <location>
        <begin position="86"/>
        <end position="103"/>
    </location>
</feature>
<feature type="compositionally biased region" description="Basic and acidic residues" evidence="1">
    <location>
        <begin position="266"/>
        <end position="280"/>
    </location>
</feature>
<sequence>MTRTWQRSLHGDGCSSEMRRLGQPSPQTLATANAGRTACVLRIGRTRSRGGPLKFLCVIFLVCWIVPEAGVSTRAARHTRRALQREMSQSQAAGNSHAPSASGESSFLQQWNALPPDQRVVHLYAVSRDGTTAALPFVPSGDWGADSATPASAEADRTSSPLEDKLTLSQRCAVLFINLVVIYVLRDLFRLYRRRKREQQSSVIEMRNQRVRKSLMGRASDVKRQLKRIAAELSELEATESEMEARLSQPSGTDTREGGNDPFANGEDKSEHEVVAKSDDSSSASQKAEPLAEEDEATDLGRKRLIRETEDALKTLRHIRGELYGAHGDALVLYIEALFRKAQKLLRRARGESRRFRVPGRRDPDSDAGDDRESSGDGSMDSVSLDPLPNVRPDDWAYRQEHDEWDGGYTGVGVMRAGGGLHAFHNEDPGEYHDAGTPYAAREYGQQRTATKQLELTKLRSMKRVLEQKGNAQLDVEPLVRPKRRRTSEKARRLFDLMKENPGLMPGKLLKLANKSDSEDESTSRTS</sequence>
<evidence type="ECO:0000256" key="1">
    <source>
        <dbReference type="SAM" id="MobiDB-lite"/>
    </source>
</evidence>
<evidence type="ECO:0000313" key="2">
    <source>
        <dbReference type="EMBL" id="CEL67694.1"/>
    </source>
</evidence>
<feature type="region of interest" description="Disordered" evidence="1">
    <location>
        <begin position="82"/>
        <end position="103"/>
    </location>
</feature>
<proteinExistence type="predicted"/>
<dbReference type="AlphaFoldDB" id="A0A0F7UCV9"/>
<feature type="region of interest" description="Disordered" evidence="1">
    <location>
        <begin position="237"/>
        <end position="303"/>
    </location>
</feature>
<feature type="compositionally biased region" description="Basic and acidic residues" evidence="1">
    <location>
        <begin position="350"/>
        <end position="375"/>
    </location>
</feature>
<gene>
    <name evidence="2" type="ORF">BN1204_034850</name>
</gene>
<feature type="region of interest" description="Disordered" evidence="1">
    <location>
        <begin position="1"/>
        <end position="29"/>
    </location>
</feature>
<reference evidence="2" key="1">
    <citation type="journal article" date="2015" name="PLoS ONE">
        <title>Comprehensive Evaluation of Toxoplasma gondii VEG and Neospora caninum LIV Genomes with Tachyzoite Stage Transcriptome and Proteome Defines Novel Transcript Features.</title>
        <authorList>
            <person name="Ramaprasad A."/>
            <person name="Mourier T."/>
            <person name="Naeem R."/>
            <person name="Malas T.B."/>
            <person name="Moussa E."/>
            <person name="Panigrahi A."/>
            <person name="Vermont S.J."/>
            <person name="Otto T.D."/>
            <person name="Wastling J."/>
            <person name="Pain A."/>
        </authorList>
    </citation>
    <scope>NUCLEOTIDE SEQUENCE</scope>
    <source>
        <strain evidence="2">Liverpool</strain>
    </source>
</reference>
<name>A0A0F7UCV9_NEOCL</name>
<feature type="region of interest" description="Disordered" evidence="1">
    <location>
        <begin position="506"/>
        <end position="527"/>
    </location>
</feature>